<proteinExistence type="predicted"/>
<accession>A0A1V6SVP9</accession>
<evidence type="ECO:0000256" key="1">
    <source>
        <dbReference type="SAM" id="MobiDB-lite"/>
    </source>
</evidence>
<keyword evidence="3" id="KW-1185">Reference proteome</keyword>
<feature type="region of interest" description="Disordered" evidence="1">
    <location>
        <begin position="1"/>
        <end position="26"/>
    </location>
</feature>
<dbReference type="OrthoDB" id="5424209at2759"/>
<dbReference type="SUPFAM" id="SSF50494">
    <property type="entry name" value="Trypsin-like serine proteases"/>
    <property type="match status" value="1"/>
</dbReference>
<dbReference type="AlphaFoldDB" id="A0A1V6SVP9"/>
<evidence type="ECO:0000313" key="3">
    <source>
        <dbReference type="Proteomes" id="UP000191342"/>
    </source>
</evidence>
<dbReference type="Proteomes" id="UP000191342">
    <property type="component" value="Unassembled WGS sequence"/>
</dbReference>
<dbReference type="EMBL" id="MLQL01000023">
    <property type="protein sequence ID" value="OQE17814.1"/>
    <property type="molecule type" value="Genomic_DNA"/>
</dbReference>
<comment type="caution">
    <text evidence="2">The sequence shown here is derived from an EMBL/GenBank/DDBJ whole genome shotgun (WGS) entry which is preliminary data.</text>
</comment>
<name>A0A1V6SVP9_9EURO</name>
<evidence type="ECO:0000313" key="2">
    <source>
        <dbReference type="EMBL" id="OQE17814.1"/>
    </source>
</evidence>
<organism evidence="2 3">
    <name type="scientific">Penicillium flavigenum</name>
    <dbReference type="NCBI Taxonomy" id="254877"/>
    <lineage>
        <taxon>Eukaryota</taxon>
        <taxon>Fungi</taxon>
        <taxon>Dikarya</taxon>
        <taxon>Ascomycota</taxon>
        <taxon>Pezizomycotina</taxon>
        <taxon>Eurotiomycetes</taxon>
        <taxon>Eurotiomycetidae</taxon>
        <taxon>Eurotiales</taxon>
        <taxon>Aspergillaceae</taxon>
        <taxon>Penicillium</taxon>
    </lineage>
</organism>
<sequence length="454" mass="50274">MDSPRRGMRKPYNQALSKDPGERQSSWANVTVRPCKPDDRIFNKWDRVRDEILSRMDLAHVSTVGCYRMGIKNSPHKPRPTIFISGNYSRNLKAIEKARQTINGILKKYNLAEMRIVFPEGRFSRHASDAEAEEAEPKPKRDLMEAGGVFHPDVVRIRSVPGQSLALKEDASSSGTFGGFFEITLPGIGKPKVVGITCFHVINPTLKEKGDMAKATIMKWREEGIKPKDGMAQHLTVSHPSPHAIKENIQLLKKEVDKIQTPNYKLFDELVGYGGKLRKGDGMAYTQAKERLSGCKALLRDIKELDAGFGRVWVASCFRPAQAASIDDGMNLLPTNYDWALIEVPPERVGGNTSPLPDSLHGVTLCISGQRSGYSEGTYNPLNEAYVDHEIIDGVVVCLATVEHGVAPKGNNTYFAKPGDSGSLVYTKDTHVVVGLCFGGCPRFPFTSYFTHIR</sequence>
<dbReference type="STRING" id="254877.A0A1V6SVP9"/>
<protein>
    <submittedName>
        <fullName evidence="2">Uncharacterized protein</fullName>
    </submittedName>
</protein>
<reference evidence="3" key="1">
    <citation type="journal article" date="2017" name="Nat. Microbiol.">
        <title>Global analysis of biosynthetic gene clusters reveals vast potential of secondary metabolite production in Penicillium species.</title>
        <authorList>
            <person name="Nielsen J.C."/>
            <person name="Grijseels S."/>
            <person name="Prigent S."/>
            <person name="Ji B."/>
            <person name="Dainat J."/>
            <person name="Nielsen K.F."/>
            <person name="Frisvad J.C."/>
            <person name="Workman M."/>
            <person name="Nielsen J."/>
        </authorList>
    </citation>
    <scope>NUCLEOTIDE SEQUENCE [LARGE SCALE GENOMIC DNA]</scope>
    <source>
        <strain evidence="3">IBT 14082</strain>
    </source>
</reference>
<dbReference type="InterPro" id="IPR009003">
    <property type="entry name" value="Peptidase_S1_PA"/>
</dbReference>
<gene>
    <name evidence="2" type="ORF">PENFLA_c023G01193</name>
</gene>